<dbReference type="PIRSF" id="PIRSF006603">
    <property type="entry name" value="DinF"/>
    <property type="match status" value="1"/>
</dbReference>
<dbReference type="EMBL" id="JAJEPW010000019">
    <property type="protein sequence ID" value="MCC2129422.1"/>
    <property type="molecule type" value="Genomic_DNA"/>
</dbReference>
<dbReference type="GO" id="GO:0042910">
    <property type="term" value="F:xenobiotic transmembrane transporter activity"/>
    <property type="evidence" value="ECO:0007669"/>
    <property type="project" value="InterPro"/>
</dbReference>
<organism evidence="11 12">
    <name type="scientific">Brotocaccenecus cirricatena</name>
    <dbReference type="NCBI Taxonomy" id="3064195"/>
    <lineage>
        <taxon>Bacteria</taxon>
        <taxon>Bacillati</taxon>
        <taxon>Bacillota</taxon>
        <taxon>Clostridia</taxon>
        <taxon>Eubacteriales</taxon>
        <taxon>Oscillospiraceae</taxon>
        <taxon>Brotocaccenecus</taxon>
    </lineage>
</organism>
<feature type="transmembrane region" description="Helical" evidence="10">
    <location>
        <begin position="188"/>
        <end position="210"/>
    </location>
</feature>
<feature type="transmembrane region" description="Helical" evidence="10">
    <location>
        <begin position="308"/>
        <end position="331"/>
    </location>
</feature>
<evidence type="ECO:0000256" key="10">
    <source>
        <dbReference type="SAM" id="Phobius"/>
    </source>
</evidence>
<evidence type="ECO:0000256" key="9">
    <source>
        <dbReference type="ARBA" id="ARBA00023251"/>
    </source>
</evidence>
<feature type="transmembrane region" description="Helical" evidence="10">
    <location>
        <begin position="89"/>
        <end position="111"/>
    </location>
</feature>
<evidence type="ECO:0000256" key="1">
    <source>
        <dbReference type="ARBA" id="ARBA00004651"/>
    </source>
</evidence>
<feature type="transmembrane region" description="Helical" evidence="10">
    <location>
        <begin position="412"/>
        <end position="434"/>
    </location>
</feature>
<dbReference type="GO" id="GO:0015297">
    <property type="term" value="F:antiporter activity"/>
    <property type="evidence" value="ECO:0007669"/>
    <property type="project" value="InterPro"/>
</dbReference>
<evidence type="ECO:0000313" key="12">
    <source>
        <dbReference type="Proteomes" id="UP001199319"/>
    </source>
</evidence>
<feature type="transmembrane region" description="Helical" evidence="10">
    <location>
        <begin position="57"/>
        <end position="77"/>
    </location>
</feature>
<sequence>MLNKRSLLSQFLHFSAATVASLMVFSLYSIVDGLFVAKGVGEYAMSAVNLAVPFTNVMFSIAVLFAVGTSTIIAIYLGQGSRENANSLFSQNLAVLVVIGLVITALVLIFLEPFAMLLGAKDVTLEYTKDYLRGLAPFAVCFIVSYNMEILVKTDGRPTLAIVTVITGCLTNCVLDYVAIFLLDWGAWGAAFATGLSQLLTCVIYLTHFLGKRTTFHLVRFRPDWHIYRRLLPIGVSDGVTELCNGVMIFLFNRTILRCIGQDGLVSYTIIAYINTLILNIMLGVSQGSQPLISYHYGQKDRGGCRRLLRYGLVTLVGMTVLCFGAVQLLAPQIVHAFLGDENPALNLSSVDALRRYGLCYLMVGFNVLMGGFLTAVERPRPAICISVGRGLALQAGALLLLAAVWGGSVIWFAPVISEALCLVMALVFMTWFWRKTPDPAQIS</sequence>
<feature type="transmembrane region" description="Helical" evidence="10">
    <location>
        <begin position="384"/>
        <end position="406"/>
    </location>
</feature>
<protein>
    <recommendedName>
        <fullName evidence="3">Multidrug export protein MepA</fullName>
    </recommendedName>
</protein>
<feature type="transmembrane region" description="Helical" evidence="10">
    <location>
        <begin position="131"/>
        <end position="148"/>
    </location>
</feature>
<keyword evidence="9" id="KW-0046">Antibiotic resistance</keyword>
<dbReference type="AlphaFoldDB" id="A0AAE3ABB4"/>
<dbReference type="GO" id="GO:0005886">
    <property type="term" value="C:plasma membrane"/>
    <property type="evidence" value="ECO:0007669"/>
    <property type="project" value="UniProtKB-SubCell"/>
</dbReference>
<comment type="caution">
    <text evidence="11">The sequence shown here is derived from an EMBL/GenBank/DDBJ whole genome shotgun (WGS) entry which is preliminary data.</text>
</comment>
<evidence type="ECO:0000256" key="7">
    <source>
        <dbReference type="ARBA" id="ARBA00022989"/>
    </source>
</evidence>
<feature type="transmembrane region" description="Helical" evidence="10">
    <location>
        <begin position="12"/>
        <end position="37"/>
    </location>
</feature>
<dbReference type="PANTHER" id="PTHR43823:SF3">
    <property type="entry name" value="MULTIDRUG EXPORT PROTEIN MEPA"/>
    <property type="match status" value="1"/>
</dbReference>
<evidence type="ECO:0000313" key="11">
    <source>
        <dbReference type="EMBL" id="MCC2129422.1"/>
    </source>
</evidence>
<accession>A0AAE3ABB4</accession>
<dbReference type="RefSeq" id="WP_302928702.1">
    <property type="nucleotide sequence ID" value="NZ_JAJEPW010000019.1"/>
</dbReference>
<keyword evidence="4" id="KW-0813">Transport</keyword>
<feature type="transmembrane region" description="Helical" evidence="10">
    <location>
        <begin position="265"/>
        <end position="287"/>
    </location>
</feature>
<dbReference type="Pfam" id="PF01554">
    <property type="entry name" value="MatE"/>
    <property type="match status" value="2"/>
</dbReference>
<name>A0AAE3ABB4_9FIRM</name>
<dbReference type="InterPro" id="IPR045070">
    <property type="entry name" value="MATE_MepA-like"/>
</dbReference>
<feature type="transmembrane region" description="Helical" evidence="10">
    <location>
        <begin position="160"/>
        <end position="182"/>
    </location>
</feature>
<feature type="transmembrane region" description="Helical" evidence="10">
    <location>
        <begin position="356"/>
        <end position="377"/>
    </location>
</feature>
<reference evidence="11" key="1">
    <citation type="submission" date="2021-10" db="EMBL/GenBank/DDBJ databases">
        <title>Anaerobic single-cell dispensing facilitates the cultivation of human gut bacteria.</title>
        <authorList>
            <person name="Afrizal A."/>
        </authorList>
    </citation>
    <scope>NUCLEOTIDE SEQUENCE</scope>
    <source>
        <strain evidence="11">CLA-AA-H272</strain>
    </source>
</reference>
<keyword evidence="12" id="KW-1185">Reference proteome</keyword>
<dbReference type="PANTHER" id="PTHR43823">
    <property type="entry name" value="SPORULATION PROTEIN YKVU"/>
    <property type="match status" value="1"/>
</dbReference>
<dbReference type="InterPro" id="IPR051327">
    <property type="entry name" value="MATE_MepA_subfamily"/>
</dbReference>
<gene>
    <name evidence="11" type="ORF">LKD37_07835</name>
</gene>
<keyword evidence="5" id="KW-1003">Cell membrane</keyword>
<dbReference type="Proteomes" id="UP001199319">
    <property type="component" value="Unassembled WGS sequence"/>
</dbReference>
<dbReference type="InterPro" id="IPR048279">
    <property type="entry name" value="MdtK-like"/>
</dbReference>
<keyword evidence="8 10" id="KW-0472">Membrane</keyword>
<evidence type="ECO:0000256" key="4">
    <source>
        <dbReference type="ARBA" id="ARBA00022448"/>
    </source>
</evidence>
<evidence type="ECO:0000256" key="5">
    <source>
        <dbReference type="ARBA" id="ARBA00022475"/>
    </source>
</evidence>
<feature type="transmembrane region" description="Helical" evidence="10">
    <location>
        <begin position="231"/>
        <end position="253"/>
    </location>
</feature>
<proteinExistence type="inferred from homology"/>
<keyword evidence="6 10" id="KW-0812">Transmembrane</keyword>
<comment type="similarity">
    <text evidence="2">Belongs to the multi antimicrobial extrusion (MATE) (TC 2.A.66.1) family. MepA subfamily.</text>
</comment>
<evidence type="ECO:0000256" key="8">
    <source>
        <dbReference type="ARBA" id="ARBA00023136"/>
    </source>
</evidence>
<comment type="subcellular location">
    <subcellularLocation>
        <location evidence="1">Cell membrane</location>
        <topology evidence="1">Multi-pass membrane protein</topology>
    </subcellularLocation>
</comment>
<evidence type="ECO:0000256" key="2">
    <source>
        <dbReference type="ARBA" id="ARBA00008417"/>
    </source>
</evidence>
<dbReference type="GO" id="GO:0046677">
    <property type="term" value="P:response to antibiotic"/>
    <property type="evidence" value="ECO:0007669"/>
    <property type="project" value="UniProtKB-KW"/>
</dbReference>
<keyword evidence="7 10" id="KW-1133">Transmembrane helix</keyword>
<evidence type="ECO:0000256" key="3">
    <source>
        <dbReference type="ARBA" id="ARBA00022106"/>
    </source>
</evidence>
<dbReference type="CDD" id="cd13143">
    <property type="entry name" value="MATE_MepA_like"/>
    <property type="match status" value="1"/>
</dbReference>
<evidence type="ECO:0000256" key="6">
    <source>
        <dbReference type="ARBA" id="ARBA00022692"/>
    </source>
</evidence>
<dbReference type="InterPro" id="IPR002528">
    <property type="entry name" value="MATE_fam"/>
</dbReference>